<dbReference type="AlphaFoldDB" id="W1XJB4"/>
<dbReference type="GO" id="GO:0008649">
    <property type="term" value="F:rRNA methyltransferase activity"/>
    <property type="evidence" value="ECO:0007669"/>
    <property type="project" value="InterPro"/>
</dbReference>
<comment type="caution">
    <text evidence="1">The sequence shown here is derived from an EMBL/GenBank/DDBJ whole genome shotgun (WGS) entry which is preliminary data.</text>
</comment>
<keyword evidence="1" id="KW-0808">Transferase</keyword>
<gene>
    <name evidence="1" type="ORF">Q604_UNBC15151G0001</name>
</gene>
<sequence length="66" mass="7680">VTIIDSLNKRILFLNHLADELGLENVHFYHGRAEDFAQDTLQAKSSATRLNACWRVRLWRLSNVKN</sequence>
<dbReference type="InterPro" id="IPR029063">
    <property type="entry name" value="SAM-dependent_MTases_sf"/>
</dbReference>
<name>W1XJB4_9ZZZZ</name>
<evidence type="ECO:0000313" key="1">
    <source>
        <dbReference type="EMBL" id="ETJ30332.1"/>
    </source>
</evidence>
<dbReference type="Pfam" id="PF02527">
    <property type="entry name" value="GidB"/>
    <property type="match status" value="1"/>
</dbReference>
<dbReference type="SUPFAM" id="SSF53335">
    <property type="entry name" value="S-adenosyl-L-methionine-dependent methyltransferases"/>
    <property type="match status" value="1"/>
</dbReference>
<organism evidence="1">
    <name type="scientific">human gut metagenome</name>
    <dbReference type="NCBI Taxonomy" id="408170"/>
    <lineage>
        <taxon>unclassified sequences</taxon>
        <taxon>metagenomes</taxon>
        <taxon>organismal metagenomes</taxon>
    </lineage>
</organism>
<dbReference type="InterPro" id="IPR003682">
    <property type="entry name" value="rRNA_ssu_MeTfrase_G"/>
</dbReference>
<protein>
    <submittedName>
        <fullName evidence="1">Ribosomal RNA small subunit methyltransferase G</fullName>
    </submittedName>
</protein>
<proteinExistence type="predicted"/>
<accession>W1XJB4</accession>
<feature type="non-terminal residue" evidence="1">
    <location>
        <position position="1"/>
    </location>
</feature>
<dbReference type="EMBL" id="AZMM01015151">
    <property type="protein sequence ID" value="ETJ30332.1"/>
    <property type="molecule type" value="Genomic_DNA"/>
</dbReference>
<keyword evidence="1" id="KW-0489">Methyltransferase</keyword>
<reference evidence="1" key="1">
    <citation type="submission" date="2013-12" db="EMBL/GenBank/DDBJ databases">
        <title>A Varibaculum cambriense genome reconstructed from a premature infant gut community with otherwise low bacterial novelty that shifts toward anaerobic metabolism during the third week of life.</title>
        <authorList>
            <person name="Brown C.T."/>
            <person name="Sharon I."/>
            <person name="Thomas B.C."/>
            <person name="Castelle C.J."/>
            <person name="Morowitz M.J."/>
            <person name="Banfield J.F."/>
        </authorList>
    </citation>
    <scope>NUCLEOTIDE SEQUENCE</scope>
</reference>
<dbReference type="GO" id="GO:0005737">
    <property type="term" value="C:cytoplasm"/>
    <property type="evidence" value="ECO:0007669"/>
    <property type="project" value="InterPro"/>
</dbReference>
<dbReference type="Gene3D" id="3.40.50.150">
    <property type="entry name" value="Vaccinia Virus protein VP39"/>
    <property type="match status" value="1"/>
</dbReference>